<dbReference type="EMBL" id="QOUX01000001">
    <property type="protein sequence ID" value="RXJ04380.1"/>
    <property type="molecule type" value="Genomic_DNA"/>
</dbReference>
<evidence type="ECO:0000256" key="1">
    <source>
        <dbReference type="SAM" id="Phobius"/>
    </source>
</evidence>
<keyword evidence="3" id="KW-1185">Reference proteome</keyword>
<protein>
    <submittedName>
        <fullName evidence="2">Uncharacterized protein</fullName>
    </submittedName>
</protein>
<gene>
    <name evidence="2" type="ORF">DS745_03065</name>
</gene>
<feature type="transmembrane region" description="Helical" evidence="1">
    <location>
        <begin position="73"/>
        <end position="92"/>
    </location>
</feature>
<dbReference type="Proteomes" id="UP000290649">
    <property type="component" value="Unassembled WGS sequence"/>
</dbReference>
<reference evidence="2 3" key="1">
    <citation type="journal article" date="2019" name="Int. J. Syst. Evol. Microbiol.">
        <title>Anaerobacillus alkaliphilus sp. nov., a novel alkaliphilic and moderately halophilic bacterium.</title>
        <authorList>
            <person name="Borsodi A.K."/>
            <person name="Aszalos J.M."/>
            <person name="Bihari P."/>
            <person name="Nagy I."/>
            <person name="Schumann P."/>
            <person name="Sproer C."/>
            <person name="Kovacs A.L."/>
            <person name="Boka K."/>
            <person name="Dobosy P."/>
            <person name="Ovari M."/>
            <person name="Szili-Kovacs T."/>
            <person name="Toth E."/>
        </authorList>
    </citation>
    <scope>NUCLEOTIDE SEQUENCE [LARGE SCALE GENOMIC DNA]</scope>
    <source>
        <strain evidence="2 3">B16-10</strain>
    </source>
</reference>
<accession>A0A4Q0VY22</accession>
<keyword evidence="1" id="KW-0812">Transmembrane</keyword>
<dbReference type="OrthoDB" id="2911325at2"/>
<dbReference type="AlphaFoldDB" id="A0A4Q0VY22"/>
<keyword evidence="1" id="KW-1133">Transmembrane helix</keyword>
<evidence type="ECO:0000313" key="2">
    <source>
        <dbReference type="EMBL" id="RXJ04380.1"/>
    </source>
</evidence>
<sequence length="105" mass="12330">MNWLLLIAGIILLLLMIKGLALLEKKKAKSMSISNQIKQNSLMVPLGIVLLFLLAFLPYQVWVLFGRPQGWEILYIFGFSELITIVLCFWFYSREMRQMKLNEYN</sequence>
<feature type="transmembrane region" description="Helical" evidence="1">
    <location>
        <begin position="6"/>
        <end position="23"/>
    </location>
</feature>
<comment type="caution">
    <text evidence="2">The sequence shown here is derived from an EMBL/GenBank/DDBJ whole genome shotgun (WGS) entry which is preliminary data.</text>
</comment>
<evidence type="ECO:0000313" key="3">
    <source>
        <dbReference type="Proteomes" id="UP000290649"/>
    </source>
</evidence>
<name>A0A4Q0VY22_9BACI</name>
<dbReference type="RefSeq" id="WP_129076726.1">
    <property type="nucleotide sequence ID" value="NZ_QOUX01000001.1"/>
</dbReference>
<proteinExistence type="predicted"/>
<feature type="transmembrane region" description="Helical" evidence="1">
    <location>
        <begin position="43"/>
        <end position="61"/>
    </location>
</feature>
<organism evidence="2 3">
    <name type="scientific">Anaerobacillus alkaliphilus</name>
    <dbReference type="NCBI Taxonomy" id="1548597"/>
    <lineage>
        <taxon>Bacteria</taxon>
        <taxon>Bacillati</taxon>
        <taxon>Bacillota</taxon>
        <taxon>Bacilli</taxon>
        <taxon>Bacillales</taxon>
        <taxon>Bacillaceae</taxon>
        <taxon>Anaerobacillus</taxon>
    </lineage>
</organism>
<keyword evidence="1" id="KW-0472">Membrane</keyword>